<feature type="repeat" description="PPR" evidence="3">
    <location>
        <begin position="570"/>
        <end position="604"/>
    </location>
</feature>
<keyword evidence="2" id="KW-0677">Repeat</keyword>
<feature type="repeat" description="PPR" evidence="3">
    <location>
        <begin position="464"/>
        <end position="498"/>
    </location>
</feature>
<name>S8CYB3_9LAMI</name>
<feature type="repeat" description="PPR" evidence="3">
    <location>
        <begin position="247"/>
        <end position="277"/>
    </location>
</feature>
<feature type="repeat" description="PPR" evidence="3">
    <location>
        <begin position="535"/>
        <end position="569"/>
    </location>
</feature>
<dbReference type="PANTHER" id="PTHR47933:SF11">
    <property type="entry name" value="PENTATRICOPEPTIDE REPEAT-CONTAINING PROTEIN 2"/>
    <property type="match status" value="1"/>
</dbReference>
<evidence type="ECO:0000313" key="5">
    <source>
        <dbReference type="EMBL" id="EPS70001.1"/>
    </source>
</evidence>
<dbReference type="InterPro" id="IPR051240">
    <property type="entry name" value="Mito_RNA-Proc/Resp"/>
</dbReference>
<feature type="repeat" description="PPR" evidence="3">
    <location>
        <begin position="605"/>
        <end position="639"/>
    </location>
</feature>
<dbReference type="InterPro" id="IPR002885">
    <property type="entry name" value="PPR_rpt"/>
</dbReference>
<evidence type="ECO:0000256" key="4">
    <source>
        <dbReference type="SAM" id="MobiDB-lite"/>
    </source>
</evidence>
<evidence type="ECO:0000256" key="2">
    <source>
        <dbReference type="ARBA" id="ARBA00022737"/>
    </source>
</evidence>
<protein>
    <recommendedName>
        <fullName evidence="7">Pentacotripeptide-repeat region of PRORP domain-containing protein</fullName>
    </recommendedName>
</protein>
<sequence>MSVAALQFATSAAPRSVPAAYCNRPTHHIFAVINSTRRNRPVSCSSPIHHSTPLFLPFLQTLDPNSDHGIAEEEEEEEDPLFRFFKTRVIIPDPNAESRISLQKNRRTSWHLSSQSQHLEEPNAADSPPPHPDIPTIPPEPEGIVAEIAKIARELPQNVTIGEALDSHDFSCRLREEDCVEVLRVLSESGTAMDCLYFFEWMGLREPSLVSPKAYSVLFPALGKAGKGDELLLLFDNLPAKKTSFRDVRVYNSALTGLFFCRRYDDAFKVFHQMEEEEEANNIQPDHVTASIMLTIMRKNGNTAREAWDFFQDMMNRKGVKWSVESVGALVKSFCDEGLKKAALIIQSELEKKGVPSNAVIYNTIIDSYIKSDDVEGAEGLFAEMKAKGISPTDFTYNILMDGYSRRMQPEIVEDLMREMEAAGLKPDVRSYTCLISAYGRKKSMSDVAADAFLRMKKAGIKPSSKSYTALIHAFAAGGWHEKARIAFESMSRDGVKPTVETYTALLDAIRRSGDAETLTEVWKKMTRDDGIEGNRATFDVVLDGLSKHGRYAEARDVVFEFGKRGFRPTVVTYNMLMNAYGRGGRESKLPELLKEMEGLGIEPDCVTYSTMIYAYLRVRDFRRAFYYHKMMVGSGAVPDSKSYEKMRKILEEKADVKNRKDRTAMLGIINSRCFGKGRRPRGKKDEFWKNKNKGTRIRK</sequence>
<proteinExistence type="inferred from homology"/>
<dbReference type="NCBIfam" id="TIGR00756">
    <property type="entry name" value="PPR"/>
    <property type="match status" value="7"/>
</dbReference>
<feature type="compositionally biased region" description="Basic residues" evidence="4">
    <location>
        <begin position="691"/>
        <end position="700"/>
    </location>
</feature>
<feature type="repeat" description="PPR" evidence="3">
    <location>
        <begin position="393"/>
        <end position="427"/>
    </location>
</feature>
<accession>S8CYB3</accession>
<dbReference type="Proteomes" id="UP000015453">
    <property type="component" value="Unassembled WGS sequence"/>
</dbReference>
<feature type="repeat" description="PPR" evidence="3">
    <location>
        <begin position="428"/>
        <end position="463"/>
    </location>
</feature>
<reference evidence="5 6" key="1">
    <citation type="journal article" date="2013" name="BMC Genomics">
        <title>The miniature genome of a carnivorous plant Genlisea aurea contains a low number of genes and short non-coding sequences.</title>
        <authorList>
            <person name="Leushkin E.V."/>
            <person name="Sutormin R.A."/>
            <person name="Nabieva E.R."/>
            <person name="Penin A.A."/>
            <person name="Kondrashov A.S."/>
            <person name="Logacheva M.D."/>
        </authorList>
    </citation>
    <scope>NUCLEOTIDE SEQUENCE [LARGE SCALE GENOMIC DNA]</scope>
</reference>
<feature type="repeat" description="PPR" evidence="3">
    <location>
        <begin position="358"/>
        <end position="392"/>
    </location>
</feature>
<dbReference type="Pfam" id="PF13812">
    <property type="entry name" value="PPR_3"/>
    <property type="match status" value="2"/>
</dbReference>
<feature type="region of interest" description="Disordered" evidence="4">
    <location>
        <begin position="100"/>
        <end position="140"/>
    </location>
</feature>
<comment type="similarity">
    <text evidence="1">Belongs to the PPR family. P subfamily.</text>
</comment>
<organism evidence="5 6">
    <name type="scientific">Genlisea aurea</name>
    <dbReference type="NCBI Taxonomy" id="192259"/>
    <lineage>
        <taxon>Eukaryota</taxon>
        <taxon>Viridiplantae</taxon>
        <taxon>Streptophyta</taxon>
        <taxon>Embryophyta</taxon>
        <taxon>Tracheophyta</taxon>
        <taxon>Spermatophyta</taxon>
        <taxon>Magnoliopsida</taxon>
        <taxon>eudicotyledons</taxon>
        <taxon>Gunneridae</taxon>
        <taxon>Pentapetalae</taxon>
        <taxon>asterids</taxon>
        <taxon>lamiids</taxon>
        <taxon>Lamiales</taxon>
        <taxon>Lentibulariaceae</taxon>
        <taxon>Genlisea</taxon>
    </lineage>
</organism>
<evidence type="ECO:0008006" key="7">
    <source>
        <dbReference type="Google" id="ProtNLM"/>
    </source>
</evidence>
<keyword evidence="6" id="KW-1185">Reference proteome</keyword>
<dbReference type="GO" id="GO:0003729">
    <property type="term" value="F:mRNA binding"/>
    <property type="evidence" value="ECO:0007669"/>
    <property type="project" value="TreeGrafter"/>
</dbReference>
<dbReference type="InterPro" id="IPR011990">
    <property type="entry name" value="TPR-like_helical_dom_sf"/>
</dbReference>
<dbReference type="PROSITE" id="PS51375">
    <property type="entry name" value="PPR"/>
    <property type="match status" value="8"/>
</dbReference>
<feature type="compositionally biased region" description="Pro residues" evidence="4">
    <location>
        <begin position="127"/>
        <end position="140"/>
    </location>
</feature>
<dbReference type="AlphaFoldDB" id="S8CYB3"/>
<dbReference type="Pfam" id="PF13041">
    <property type="entry name" value="PPR_2"/>
    <property type="match status" value="3"/>
</dbReference>
<evidence type="ECO:0000256" key="3">
    <source>
        <dbReference type="PROSITE-ProRule" id="PRU00708"/>
    </source>
</evidence>
<comment type="caution">
    <text evidence="5">The sequence shown here is derived from an EMBL/GenBank/DDBJ whole genome shotgun (WGS) entry which is preliminary data.</text>
</comment>
<gene>
    <name evidence="5" type="ORF">M569_04760</name>
</gene>
<dbReference type="OrthoDB" id="5588846at2759"/>
<dbReference type="EMBL" id="AUSU01001862">
    <property type="protein sequence ID" value="EPS70001.1"/>
    <property type="molecule type" value="Genomic_DNA"/>
</dbReference>
<evidence type="ECO:0000256" key="1">
    <source>
        <dbReference type="ARBA" id="ARBA00007626"/>
    </source>
</evidence>
<dbReference type="PANTHER" id="PTHR47933">
    <property type="entry name" value="PENTATRICOPEPTIDE REPEAT-CONTAINING PROTEIN 1, MITOCHONDRIAL"/>
    <property type="match status" value="1"/>
</dbReference>
<dbReference type="Gene3D" id="1.25.40.10">
    <property type="entry name" value="Tetratricopeptide repeat domain"/>
    <property type="match status" value="4"/>
</dbReference>
<evidence type="ECO:0000313" key="6">
    <source>
        <dbReference type="Proteomes" id="UP000015453"/>
    </source>
</evidence>
<feature type="region of interest" description="Disordered" evidence="4">
    <location>
        <begin position="676"/>
        <end position="700"/>
    </location>
</feature>